<name>A0A2T7T9X4_9ACTN</name>
<accession>A0A2T7T9X4</accession>
<dbReference type="InterPro" id="IPR003374">
    <property type="entry name" value="ApbE-like_sf"/>
</dbReference>
<evidence type="ECO:0000256" key="5">
    <source>
        <dbReference type="ARBA" id="ARBA00022679"/>
    </source>
</evidence>
<dbReference type="InterPro" id="IPR024932">
    <property type="entry name" value="ApbE"/>
</dbReference>
<dbReference type="PANTHER" id="PTHR30040">
    <property type="entry name" value="THIAMINE BIOSYNTHESIS LIPOPROTEIN APBE"/>
    <property type="match status" value="1"/>
</dbReference>
<proteinExistence type="predicted"/>
<dbReference type="Gene3D" id="3.10.520.10">
    <property type="entry name" value="ApbE-like domains"/>
    <property type="match status" value="2"/>
</dbReference>
<sequence length="250" mass="26608">MGTVFSFDIRDPRTPAIEAALREAVRWLHHVDEVYSTYRPESIICRLSRGEIGLDECSPEVREVLNLCKRAVRHTGGWFSHLAGGVLDPSGLVKGWSVERASRILREAGAHNTCVNGGGDLQLGGEAAPGAPWRIGIADPLHPGEFSTVVTGRDLAIATSGETERGAHILNPHHGTPADGPASITVVGARLTMTDAYATAAFAMGEAARDWLESLDGYEGFAVTRDGGSWCTSGFPGETPPGTRADVSRH</sequence>
<dbReference type="Pfam" id="PF02424">
    <property type="entry name" value="ApbE"/>
    <property type="match status" value="2"/>
</dbReference>
<comment type="caution">
    <text evidence="11">The sequence shown here is derived from an EMBL/GenBank/DDBJ whole genome shotgun (WGS) entry which is preliminary data.</text>
</comment>
<keyword evidence="7" id="KW-0274">FAD</keyword>
<evidence type="ECO:0000313" key="12">
    <source>
        <dbReference type="Proteomes" id="UP000245992"/>
    </source>
</evidence>
<keyword evidence="12" id="KW-1185">Reference proteome</keyword>
<evidence type="ECO:0000256" key="4">
    <source>
        <dbReference type="ARBA" id="ARBA00022630"/>
    </source>
</evidence>
<dbReference type="EMBL" id="AZSP01000125">
    <property type="protein sequence ID" value="PVE11915.1"/>
    <property type="molecule type" value="Genomic_DNA"/>
</dbReference>
<keyword evidence="6" id="KW-0479">Metal-binding</keyword>
<evidence type="ECO:0000256" key="1">
    <source>
        <dbReference type="ARBA" id="ARBA00001946"/>
    </source>
</evidence>
<comment type="cofactor">
    <cofactor evidence="1">
        <name>Mg(2+)</name>
        <dbReference type="ChEBI" id="CHEBI:18420"/>
    </cofactor>
</comment>
<evidence type="ECO:0000313" key="11">
    <source>
        <dbReference type="EMBL" id="PVE11915.1"/>
    </source>
</evidence>
<protein>
    <recommendedName>
        <fullName evidence="3">FAD:protein FMN transferase</fullName>
        <ecNumber evidence="2">2.7.1.180</ecNumber>
    </recommendedName>
    <alternativeName>
        <fullName evidence="9">Flavin transferase</fullName>
    </alternativeName>
</protein>
<evidence type="ECO:0000256" key="2">
    <source>
        <dbReference type="ARBA" id="ARBA00011955"/>
    </source>
</evidence>
<dbReference type="OrthoDB" id="9778595at2"/>
<keyword evidence="8" id="KW-0460">Magnesium</keyword>
<reference evidence="11 12" key="1">
    <citation type="submission" date="2013-12" db="EMBL/GenBank/DDBJ databases">
        <title>Annotated genome of Streptomyces scopuliridis.</title>
        <authorList>
            <person name="Olson J.B."/>
        </authorList>
    </citation>
    <scope>NUCLEOTIDE SEQUENCE [LARGE SCALE GENOMIC DNA]</scope>
    <source>
        <strain evidence="11 12">RB72</strain>
    </source>
</reference>
<comment type="catalytic activity">
    <reaction evidence="10">
        <text>L-threonyl-[protein] + FAD = FMN-L-threonyl-[protein] + AMP + H(+)</text>
        <dbReference type="Rhea" id="RHEA:36847"/>
        <dbReference type="Rhea" id="RHEA-COMP:11060"/>
        <dbReference type="Rhea" id="RHEA-COMP:11061"/>
        <dbReference type="ChEBI" id="CHEBI:15378"/>
        <dbReference type="ChEBI" id="CHEBI:30013"/>
        <dbReference type="ChEBI" id="CHEBI:57692"/>
        <dbReference type="ChEBI" id="CHEBI:74257"/>
        <dbReference type="ChEBI" id="CHEBI:456215"/>
        <dbReference type="EC" id="2.7.1.180"/>
    </reaction>
</comment>
<evidence type="ECO:0000256" key="8">
    <source>
        <dbReference type="ARBA" id="ARBA00022842"/>
    </source>
</evidence>
<evidence type="ECO:0000256" key="10">
    <source>
        <dbReference type="ARBA" id="ARBA00048540"/>
    </source>
</evidence>
<evidence type="ECO:0000256" key="9">
    <source>
        <dbReference type="ARBA" id="ARBA00031306"/>
    </source>
</evidence>
<dbReference type="PANTHER" id="PTHR30040:SF2">
    <property type="entry name" value="FAD:PROTEIN FMN TRANSFERASE"/>
    <property type="match status" value="1"/>
</dbReference>
<dbReference type="EC" id="2.7.1.180" evidence="2"/>
<dbReference type="Proteomes" id="UP000245992">
    <property type="component" value="Unassembled WGS sequence"/>
</dbReference>
<dbReference type="GO" id="GO:0016740">
    <property type="term" value="F:transferase activity"/>
    <property type="evidence" value="ECO:0007669"/>
    <property type="project" value="UniProtKB-KW"/>
</dbReference>
<keyword evidence="4" id="KW-0285">Flavoprotein</keyword>
<evidence type="ECO:0000256" key="6">
    <source>
        <dbReference type="ARBA" id="ARBA00022723"/>
    </source>
</evidence>
<dbReference type="STRING" id="1440053.GCA_000718095_01187"/>
<gene>
    <name evidence="11" type="ORF">Y717_07690</name>
</gene>
<organism evidence="11 12">
    <name type="scientific">Streptomyces scopuliridis RB72</name>
    <dbReference type="NCBI Taxonomy" id="1440053"/>
    <lineage>
        <taxon>Bacteria</taxon>
        <taxon>Bacillati</taxon>
        <taxon>Actinomycetota</taxon>
        <taxon>Actinomycetes</taxon>
        <taxon>Kitasatosporales</taxon>
        <taxon>Streptomycetaceae</taxon>
        <taxon>Streptomyces</taxon>
    </lineage>
</organism>
<dbReference type="GO" id="GO:0046872">
    <property type="term" value="F:metal ion binding"/>
    <property type="evidence" value="ECO:0007669"/>
    <property type="project" value="UniProtKB-KW"/>
</dbReference>
<dbReference type="AlphaFoldDB" id="A0A2T7T9X4"/>
<dbReference type="RefSeq" id="WP_051745544.1">
    <property type="nucleotide sequence ID" value="NZ_AZSP01000125.1"/>
</dbReference>
<keyword evidence="5" id="KW-0808">Transferase</keyword>
<evidence type="ECO:0000256" key="3">
    <source>
        <dbReference type="ARBA" id="ARBA00016337"/>
    </source>
</evidence>
<dbReference type="SUPFAM" id="SSF143631">
    <property type="entry name" value="ApbE-like"/>
    <property type="match status" value="1"/>
</dbReference>
<evidence type="ECO:0000256" key="7">
    <source>
        <dbReference type="ARBA" id="ARBA00022827"/>
    </source>
</evidence>